<dbReference type="Gene3D" id="2.170.140.10">
    <property type="entry name" value="Chitin binding domain"/>
    <property type="match status" value="1"/>
</dbReference>
<dbReference type="PROSITE" id="PS50940">
    <property type="entry name" value="CHIT_BIND_II"/>
    <property type="match status" value="1"/>
</dbReference>
<protein>
    <recommendedName>
        <fullName evidence="3">Chitin-binding type-2 domain-containing protein</fullName>
    </recommendedName>
</protein>
<dbReference type="SUPFAM" id="SSF57625">
    <property type="entry name" value="Invertebrate chitin-binding proteins"/>
    <property type="match status" value="1"/>
</dbReference>
<feature type="domain" description="Chitin-binding type-2" evidence="3">
    <location>
        <begin position="64"/>
        <end position="131"/>
    </location>
</feature>
<dbReference type="Pfam" id="PF01607">
    <property type="entry name" value="CBM_14"/>
    <property type="match status" value="1"/>
</dbReference>
<dbReference type="InterPro" id="IPR036508">
    <property type="entry name" value="Chitin-bd_dom_sf"/>
</dbReference>
<evidence type="ECO:0000259" key="3">
    <source>
        <dbReference type="PROSITE" id="PS50940"/>
    </source>
</evidence>
<dbReference type="InterPro" id="IPR002557">
    <property type="entry name" value="Chitin-bd_dom"/>
</dbReference>
<dbReference type="PANTHER" id="PTHR22933:SF43">
    <property type="entry name" value="LP10131P"/>
    <property type="match status" value="1"/>
</dbReference>
<organism evidence="4 5">
    <name type="scientific">Loxostege sticticalis</name>
    <name type="common">Beet webworm moth</name>
    <dbReference type="NCBI Taxonomy" id="481309"/>
    <lineage>
        <taxon>Eukaryota</taxon>
        <taxon>Metazoa</taxon>
        <taxon>Ecdysozoa</taxon>
        <taxon>Arthropoda</taxon>
        <taxon>Hexapoda</taxon>
        <taxon>Insecta</taxon>
        <taxon>Pterygota</taxon>
        <taxon>Neoptera</taxon>
        <taxon>Endopterygota</taxon>
        <taxon>Lepidoptera</taxon>
        <taxon>Glossata</taxon>
        <taxon>Ditrysia</taxon>
        <taxon>Pyraloidea</taxon>
        <taxon>Crambidae</taxon>
        <taxon>Pyraustinae</taxon>
        <taxon>Loxostege</taxon>
    </lineage>
</organism>
<sequence length="272" mass="31119">MKLNEGILFLFFCISLVAADEIDIEVTSGTVMKFLREMSNQTSAADTLNLPANATSIRENITDTFSCENRTYGYYADVDNDCQIFHVCLPSQTPSGRNVTYKWSFICPAETIFNQEVLVCTRPLDALPCEDSPMYYDINMDFGRVIDETLENEPSKETNEIKPAKVQPTKANNKKTQAKRPVIKKQNIIVETLLNDVVNEKVDKELDEMGYKDVDEVEEIVPIVIQPETEAKIEEVDEFDVDENEGRLMEERSMNWRGRKLERGAFRFKADV</sequence>
<name>A0ABR3H2T8_LOXSC</name>
<evidence type="ECO:0000313" key="4">
    <source>
        <dbReference type="EMBL" id="KAL0859006.1"/>
    </source>
</evidence>
<feature type="compositionally biased region" description="Basic and acidic residues" evidence="1">
    <location>
        <begin position="153"/>
        <end position="163"/>
    </location>
</feature>
<feature type="signal peptide" evidence="2">
    <location>
        <begin position="1"/>
        <end position="19"/>
    </location>
</feature>
<dbReference type="PANTHER" id="PTHR22933">
    <property type="entry name" value="FI18007P1-RELATED"/>
    <property type="match status" value="1"/>
</dbReference>
<gene>
    <name evidence="4" type="ORF">ABMA27_010861</name>
</gene>
<evidence type="ECO:0000256" key="2">
    <source>
        <dbReference type="SAM" id="SignalP"/>
    </source>
</evidence>
<reference evidence="4 5" key="1">
    <citation type="submission" date="2024-06" db="EMBL/GenBank/DDBJ databases">
        <title>A chromosome-level genome assembly of beet webworm, Loxostege sticticalis.</title>
        <authorList>
            <person name="Zhang Y."/>
        </authorList>
    </citation>
    <scope>NUCLEOTIDE SEQUENCE [LARGE SCALE GENOMIC DNA]</scope>
    <source>
        <strain evidence="4">AQ026</strain>
        <tissue evidence="4">Whole body</tissue>
    </source>
</reference>
<accession>A0ABR3H2T8</accession>
<keyword evidence="5" id="KW-1185">Reference proteome</keyword>
<feature type="region of interest" description="Disordered" evidence="1">
    <location>
        <begin position="153"/>
        <end position="178"/>
    </location>
</feature>
<dbReference type="Proteomes" id="UP001549920">
    <property type="component" value="Unassembled WGS sequence"/>
</dbReference>
<keyword evidence="2" id="KW-0732">Signal</keyword>
<feature type="chain" id="PRO_5045557469" description="Chitin-binding type-2 domain-containing protein" evidence="2">
    <location>
        <begin position="20"/>
        <end position="272"/>
    </location>
</feature>
<dbReference type="InterPro" id="IPR052976">
    <property type="entry name" value="Scoloptoxin-like"/>
</dbReference>
<proteinExistence type="predicted"/>
<evidence type="ECO:0000313" key="5">
    <source>
        <dbReference type="Proteomes" id="UP001549920"/>
    </source>
</evidence>
<comment type="caution">
    <text evidence="4">The sequence shown here is derived from an EMBL/GenBank/DDBJ whole genome shotgun (WGS) entry which is preliminary data.</text>
</comment>
<evidence type="ECO:0000256" key="1">
    <source>
        <dbReference type="SAM" id="MobiDB-lite"/>
    </source>
</evidence>
<dbReference type="EMBL" id="JBEUOH010000028">
    <property type="protein sequence ID" value="KAL0859006.1"/>
    <property type="molecule type" value="Genomic_DNA"/>
</dbReference>